<keyword evidence="2" id="KW-0813">Transport</keyword>
<dbReference type="AlphaFoldDB" id="A0A920CDL1"/>
<accession>A0A920CDL1</accession>
<dbReference type="Pfam" id="PF08352">
    <property type="entry name" value="oligo_HPY"/>
    <property type="match status" value="1"/>
</dbReference>
<dbReference type="Pfam" id="PF00005">
    <property type="entry name" value="ABC_tran"/>
    <property type="match status" value="1"/>
</dbReference>
<organism evidence="6 7">
    <name type="scientific">Paenibacillus albilobatus</name>
    <dbReference type="NCBI Taxonomy" id="2716884"/>
    <lineage>
        <taxon>Bacteria</taxon>
        <taxon>Bacillati</taxon>
        <taxon>Bacillota</taxon>
        <taxon>Bacilli</taxon>
        <taxon>Bacillales</taxon>
        <taxon>Paenibacillaceae</taxon>
        <taxon>Paenibacillus</taxon>
    </lineage>
</organism>
<evidence type="ECO:0000256" key="4">
    <source>
        <dbReference type="ARBA" id="ARBA00022840"/>
    </source>
</evidence>
<feature type="domain" description="ABC transporter" evidence="5">
    <location>
        <begin position="6"/>
        <end position="258"/>
    </location>
</feature>
<dbReference type="SMART" id="SM00382">
    <property type="entry name" value="AAA"/>
    <property type="match status" value="1"/>
</dbReference>
<evidence type="ECO:0000313" key="7">
    <source>
        <dbReference type="Proteomes" id="UP000679779"/>
    </source>
</evidence>
<proteinExistence type="inferred from homology"/>
<dbReference type="InterPro" id="IPR003439">
    <property type="entry name" value="ABC_transporter-like_ATP-bd"/>
</dbReference>
<keyword evidence="3" id="KW-0547">Nucleotide-binding</keyword>
<dbReference type="CDD" id="cd03257">
    <property type="entry name" value="ABC_NikE_OppD_transporters"/>
    <property type="match status" value="1"/>
</dbReference>
<evidence type="ECO:0000259" key="5">
    <source>
        <dbReference type="PROSITE" id="PS50893"/>
    </source>
</evidence>
<dbReference type="Proteomes" id="UP000679779">
    <property type="component" value="Unassembled WGS sequence"/>
</dbReference>
<evidence type="ECO:0000313" key="6">
    <source>
        <dbReference type="EMBL" id="GIO33928.1"/>
    </source>
</evidence>
<dbReference type="PANTHER" id="PTHR43067">
    <property type="entry name" value="OLIGOPEPTIDE/DIPEPTIDE ABC TRANSPORTER, ATPASE SUBUNIT"/>
    <property type="match status" value="1"/>
</dbReference>
<dbReference type="InterPro" id="IPR003593">
    <property type="entry name" value="AAA+_ATPase"/>
</dbReference>
<comment type="caution">
    <text evidence="6">The sequence shown here is derived from an EMBL/GenBank/DDBJ whole genome shotgun (WGS) entry which is preliminary data.</text>
</comment>
<evidence type="ECO:0000256" key="1">
    <source>
        <dbReference type="ARBA" id="ARBA00005417"/>
    </source>
</evidence>
<dbReference type="Gene3D" id="3.40.50.300">
    <property type="entry name" value="P-loop containing nucleotide triphosphate hydrolases"/>
    <property type="match status" value="1"/>
</dbReference>
<dbReference type="NCBIfam" id="TIGR01727">
    <property type="entry name" value="oligo_HPY"/>
    <property type="match status" value="1"/>
</dbReference>
<protein>
    <submittedName>
        <fullName evidence="6">Dipeptide/oligopeptide/nickel ABC transporter ATP-binding protein</fullName>
    </submittedName>
</protein>
<reference evidence="6" key="1">
    <citation type="submission" date="2021-03" db="EMBL/GenBank/DDBJ databases">
        <title>Antimicrobial resistance genes in bacteria isolated from Japanese honey, and their potential for conferring macrolide and lincosamide resistance in the American foulbrood pathogen Paenibacillus larvae.</title>
        <authorList>
            <person name="Okamoto M."/>
            <person name="Kumagai M."/>
            <person name="Kanamori H."/>
            <person name="Takamatsu D."/>
        </authorList>
    </citation>
    <scope>NUCLEOTIDE SEQUENCE</scope>
    <source>
        <strain evidence="6">J2TS6</strain>
    </source>
</reference>
<dbReference type="InterPro" id="IPR013563">
    <property type="entry name" value="Oligopep_ABC_C"/>
</dbReference>
<keyword evidence="4 6" id="KW-0067">ATP-binding</keyword>
<dbReference type="PROSITE" id="PS50893">
    <property type="entry name" value="ABC_TRANSPORTER_2"/>
    <property type="match status" value="1"/>
</dbReference>
<dbReference type="GO" id="GO:0005524">
    <property type="term" value="F:ATP binding"/>
    <property type="evidence" value="ECO:0007669"/>
    <property type="project" value="UniProtKB-KW"/>
</dbReference>
<dbReference type="GO" id="GO:0015833">
    <property type="term" value="P:peptide transport"/>
    <property type="evidence" value="ECO:0007669"/>
    <property type="project" value="InterPro"/>
</dbReference>
<dbReference type="EMBL" id="BORQ01000007">
    <property type="protein sequence ID" value="GIO33928.1"/>
    <property type="molecule type" value="Genomic_DNA"/>
</dbReference>
<sequence>MSTNILEVSGLKTYYKTRLKEKVFAVDGVDFELEEGKTLGIAGESGCGKSTLALSLMGFYFPPLHYGSGSIRISGSDIMKLSKEQLRSKVSGREIAYIPQAAMNALNPTLRIIRFIEDIMKEHRPELSKKQVWELAAERFKTLNLPEKVLKSYPNELSGGMKQRTVIAISTILNPKVLIADEPTSALDVTSQKAVIKLLKDLLDKKYIRSLVFITHELPLLYHVTDDIMVMYAGEIVERGTAEQMIFDPVHPYTKKLMGSILVPEEGMKGQKLAAIPGAPPNLKQVPPGCRFAERCSYAQDVCRTGKVPIRTNGSNLYRCHFDTETLKEWYAHEQS</sequence>
<keyword evidence="7" id="KW-1185">Reference proteome</keyword>
<gene>
    <name evidence="6" type="ORF">J2TS6_50690</name>
</gene>
<evidence type="ECO:0000256" key="3">
    <source>
        <dbReference type="ARBA" id="ARBA00022741"/>
    </source>
</evidence>
<name>A0A920CDL1_9BACL</name>
<dbReference type="SUPFAM" id="SSF52540">
    <property type="entry name" value="P-loop containing nucleoside triphosphate hydrolases"/>
    <property type="match status" value="1"/>
</dbReference>
<evidence type="ECO:0000256" key="2">
    <source>
        <dbReference type="ARBA" id="ARBA00022448"/>
    </source>
</evidence>
<dbReference type="PANTHER" id="PTHR43067:SF3">
    <property type="entry name" value="MALTOSE ABC TRANSPORTER, ATP-BINDING PROTEIN"/>
    <property type="match status" value="1"/>
</dbReference>
<dbReference type="InterPro" id="IPR027417">
    <property type="entry name" value="P-loop_NTPase"/>
</dbReference>
<dbReference type="GO" id="GO:0016887">
    <property type="term" value="F:ATP hydrolysis activity"/>
    <property type="evidence" value="ECO:0007669"/>
    <property type="project" value="InterPro"/>
</dbReference>
<comment type="similarity">
    <text evidence="1">Belongs to the ABC transporter superfamily.</text>
</comment>
<dbReference type="RefSeq" id="WP_160043716.1">
    <property type="nucleotide sequence ID" value="NZ_BORQ01000007.1"/>
</dbReference>